<dbReference type="InterPro" id="IPR052929">
    <property type="entry name" value="RNase_H-like_EbsB-rel"/>
</dbReference>
<protein>
    <recommendedName>
        <fullName evidence="1">RNase H type-1 domain-containing protein</fullName>
    </recommendedName>
</protein>
<evidence type="ECO:0000259" key="1">
    <source>
        <dbReference type="Pfam" id="PF13456"/>
    </source>
</evidence>
<proteinExistence type="predicted"/>
<dbReference type="InterPro" id="IPR036397">
    <property type="entry name" value="RNaseH_sf"/>
</dbReference>
<name>A0A8S9PB72_BRACR</name>
<dbReference type="Pfam" id="PF13456">
    <property type="entry name" value="RVT_3"/>
    <property type="match status" value="1"/>
</dbReference>
<dbReference type="PANTHER" id="PTHR47074">
    <property type="entry name" value="BNAC02G40300D PROTEIN"/>
    <property type="match status" value="1"/>
</dbReference>
<dbReference type="GO" id="GO:0004523">
    <property type="term" value="F:RNA-DNA hybrid ribonuclease activity"/>
    <property type="evidence" value="ECO:0007669"/>
    <property type="project" value="InterPro"/>
</dbReference>
<comment type="caution">
    <text evidence="2">The sequence shown here is derived from an EMBL/GenBank/DDBJ whole genome shotgun (WGS) entry which is preliminary data.</text>
</comment>
<accession>A0A8S9PB72</accession>
<evidence type="ECO:0000313" key="3">
    <source>
        <dbReference type="Proteomes" id="UP000712600"/>
    </source>
</evidence>
<dbReference type="EMBL" id="QGKX02001521">
    <property type="protein sequence ID" value="KAF3512440.1"/>
    <property type="molecule type" value="Genomic_DNA"/>
</dbReference>
<dbReference type="InterPro" id="IPR002156">
    <property type="entry name" value="RNaseH_domain"/>
</dbReference>
<dbReference type="CDD" id="cd06222">
    <property type="entry name" value="RNase_H_like"/>
    <property type="match status" value="1"/>
</dbReference>
<organism evidence="2 3">
    <name type="scientific">Brassica cretica</name>
    <name type="common">Mustard</name>
    <dbReference type="NCBI Taxonomy" id="69181"/>
    <lineage>
        <taxon>Eukaryota</taxon>
        <taxon>Viridiplantae</taxon>
        <taxon>Streptophyta</taxon>
        <taxon>Embryophyta</taxon>
        <taxon>Tracheophyta</taxon>
        <taxon>Spermatophyta</taxon>
        <taxon>Magnoliopsida</taxon>
        <taxon>eudicotyledons</taxon>
        <taxon>Gunneridae</taxon>
        <taxon>Pentapetalae</taxon>
        <taxon>rosids</taxon>
        <taxon>malvids</taxon>
        <taxon>Brassicales</taxon>
        <taxon>Brassicaceae</taxon>
        <taxon>Brassiceae</taxon>
        <taxon>Brassica</taxon>
    </lineage>
</organism>
<reference evidence="2" key="1">
    <citation type="submission" date="2019-12" db="EMBL/GenBank/DDBJ databases">
        <title>Genome sequencing and annotation of Brassica cretica.</title>
        <authorList>
            <person name="Studholme D.J."/>
            <person name="Sarris P."/>
        </authorList>
    </citation>
    <scope>NUCLEOTIDE SEQUENCE</scope>
    <source>
        <strain evidence="2">PFS-109/04</strain>
        <tissue evidence="2">Leaf</tissue>
    </source>
</reference>
<dbReference type="InterPro" id="IPR044730">
    <property type="entry name" value="RNase_H-like_dom_plant"/>
</dbReference>
<dbReference type="GO" id="GO:0003676">
    <property type="term" value="F:nucleic acid binding"/>
    <property type="evidence" value="ECO:0007669"/>
    <property type="project" value="InterPro"/>
</dbReference>
<gene>
    <name evidence="2" type="ORF">F2Q69_00005880</name>
</gene>
<sequence>MDSQGHGAVCVRSLPWLLLNVWKNRNSILYAATQESPTFWVSNVEEEAKIWEKVNKKAQNMKVQDSMLGDREFWCSPSPGVVKCNVHINWRNGVLQSGGAWISRDHTGNVLFHGHEAFTSSPSRLIAELRGIIWVLRSARDLHFESICIASDHEDTIEAILSPSLWPRYRSLLEQVAALCIPFASASFEAEKIGNNSIARDIAKSVLRDGRLQSYLALGGPAWLHQRIIREASRQD</sequence>
<dbReference type="Proteomes" id="UP000712600">
    <property type="component" value="Unassembled WGS sequence"/>
</dbReference>
<feature type="domain" description="RNase H type-1" evidence="1">
    <location>
        <begin position="90"/>
        <end position="205"/>
    </location>
</feature>
<dbReference type="PANTHER" id="PTHR47074:SF53">
    <property type="entry name" value="REVERSE TRANSCRIPTASE-LIKE PROTEIN"/>
    <property type="match status" value="1"/>
</dbReference>
<evidence type="ECO:0000313" key="2">
    <source>
        <dbReference type="EMBL" id="KAF3512440.1"/>
    </source>
</evidence>
<dbReference type="AlphaFoldDB" id="A0A8S9PB72"/>
<dbReference type="Gene3D" id="3.30.420.10">
    <property type="entry name" value="Ribonuclease H-like superfamily/Ribonuclease H"/>
    <property type="match status" value="1"/>
</dbReference>